<feature type="transmembrane region" description="Helical" evidence="1">
    <location>
        <begin position="78"/>
        <end position="99"/>
    </location>
</feature>
<gene>
    <name evidence="3" type="ORF">JEQ47_15750</name>
</gene>
<evidence type="ECO:0000313" key="4">
    <source>
        <dbReference type="Proteomes" id="UP000602124"/>
    </source>
</evidence>
<organism evidence="3 4">
    <name type="scientific">Devosia sediminis</name>
    <dbReference type="NCBI Taxonomy" id="2798801"/>
    <lineage>
        <taxon>Bacteria</taxon>
        <taxon>Pseudomonadati</taxon>
        <taxon>Pseudomonadota</taxon>
        <taxon>Alphaproteobacteria</taxon>
        <taxon>Hyphomicrobiales</taxon>
        <taxon>Devosiaceae</taxon>
        <taxon>Devosia</taxon>
    </lineage>
</organism>
<dbReference type="RefSeq" id="WP_198877387.1">
    <property type="nucleotide sequence ID" value="NZ_JAEKMH010000004.1"/>
</dbReference>
<reference evidence="3" key="1">
    <citation type="submission" date="2020-12" db="EMBL/GenBank/DDBJ databases">
        <title>Devosia sp. MSA67 isolated from Mo River.</title>
        <authorList>
            <person name="Ma F."/>
            <person name="Zi Z."/>
        </authorList>
    </citation>
    <scope>NUCLEOTIDE SEQUENCE</scope>
    <source>
        <strain evidence="3">MSA67</strain>
    </source>
</reference>
<dbReference type="Proteomes" id="UP000602124">
    <property type="component" value="Unassembled WGS sequence"/>
</dbReference>
<sequence length="327" mass="35286">MAGQFRIGALPLAVLTYAALAFAVSPDTYGTMLQLYLRQATILPILLLVGIPAAALVLQPKSPIAMIFDILRGGALRLGVVMAIFCLGTAAFTTFKLAIPDLVPFYADAFLAKADAWLHGGDPGNFAHAIVPAWAQYPLAYLYGPIWFVLWFGLLAFIALHRDAALRRRYFWSMSLTMGLIGTVAATAFSSVGPIFYDEFVDPNRFIGLMDKIRGTAIGDYMAQASAYLLTSYETGAHAMGTGISAMPSMHLAIVTLNACMLSGLNRYVGILAWLYVGVIQIGSVYLGWHYALDGYFSIAAVSLIWWAVGRLARRSATLPQAAPVAA</sequence>
<dbReference type="GO" id="GO:0016020">
    <property type="term" value="C:membrane"/>
    <property type="evidence" value="ECO:0007669"/>
    <property type="project" value="UniProtKB-SubCell"/>
</dbReference>
<feature type="transmembrane region" description="Helical" evidence="1">
    <location>
        <begin position="172"/>
        <end position="197"/>
    </location>
</feature>
<dbReference type="Pfam" id="PF14378">
    <property type="entry name" value="PAP2_3"/>
    <property type="match status" value="1"/>
</dbReference>
<dbReference type="EMBL" id="JAEKMH010000004">
    <property type="protein sequence ID" value="MBJ3786178.1"/>
    <property type="molecule type" value="Genomic_DNA"/>
</dbReference>
<accession>A0A934J0T2</accession>
<keyword evidence="1" id="KW-0812">Transmembrane</keyword>
<proteinExistence type="predicted"/>
<feature type="transmembrane region" description="Helical" evidence="1">
    <location>
        <begin position="268"/>
        <end position="289"/>
    </location>
</feature>
<evidence type="ECO:0000259" key="2">
    <source>
        <dbReference type="Pfam" id="PF14378"/>
    </source>
</evidence>
<evidence type="ECO:0000313" key="3">
    <source>
        <dbReference type="EMBL" id="MBJ3786178.1"/>
    </source>
</evidence>
<protein>
    <submittedName>
        <fullName evidence="3">Phosphatase PAP2 family protein</fullName>
    </submittedName>
</protein>
<keyword evidence="1" id="KW-0472">Membrane</keyword>
<feature type="transmembrane region" description="Helical" evidence="1">
    <location>
        <begin position="239"/>
        <end position="261"/>
    </location>
</feature>
<feature type="transmembrane region" description="Helical" evidence="1">
    <location>
        <begin position="140"/>
        <end position="160"/>
    </location>
</feature>
<evidence type="ECO:0000256" key="1">
    <source>
        <dbReference type="SAM" id="Phobius"/>
    </source>
</evidence>
<keyword evidence="1" id="KW-1133">Transmembrane helix</keyword>
<keyword evidence="4" id="KW-1185">Reference proteome</keyword>
<comment type="caution">
    <text evidence="3">The sequence shown here is derived from an EMBL/GenBank/DDBJ whole genome shotgun (WGS) entry which is preliminary data.</text>
</comment>
<feature type="transmembrane region" description="Helical" evidence="1">
    <location>
        <begin position="39"/>
        <end position="58"/>
    </location>
</feature>
<dbReference type="AlphaFoldDB" id="A0A934J0T2"/>
<feature type="transmembrane region" description="Helical" evidence="1">
    <location>
        <begin position="295"/>
        <end position="313"/>
    </location>
</feature>
<feature type="domain" description="Inositolphosphotransferase Aur1/Ipt1" evidence="2">
    <location>
        <begin position="133"/>
        <end position="306"/>
    </location>
</feature>
<name>A0A934J0T2_9HYPH</name>
<dbReference type="InterPro" id="IPR026841">
    <property type="entry name" value="Aur1/Ipt1"/>
</dbReference>